<accession>A0A8S3ADA2</accession>
<sequence length="66" mass="7264">CGSLISLVKSKIGYVCRYCYGSSSNTVQRVTIPYVLQYLIAELASVGIKTHFDTKSVVRNFALSSQ</sequence>
<comment type="caution">
    <text evidence="1">The sequence shown here is derived from an EMBL/GenBank/DDBJ whole genome shotgun (WGS) entry which is preliminary data.</text>
</comment>
<reference evidence="1" key="1">
    <citation type="submission" date="2021-02" db="EMBL/GenBank/DDBJ databases">
        <authorList>
            <person name="Nowell W R."/>
        </authorList>
    </citation>
    <scope>NUCLEOTIDE SEQUENCE</scope>
</reference>
<organism evidence="1 3">
    <name type="scientific">Rotaria magnacalcarata</name>
    <dbReference type="NCBI Taxonomy" id="392030"/>
    <lineage>
        <taxon>Eukaryota</taxon>
        <taxon>Metazoa</taxon>
        <taxon>Spiralia</taxon>
        <taxon>Gnathifera</taxon>
        <taxon>Rotifera</taxon>
        <taxon>Eurotatoria</taxon>
        <taxon>Bdelloidea</taxon>
        <taxon>Philodinida</taxon>
        <taxon>Philodinidae</taxon>
        <taxon>Rotaria</taxon>
    </lineage>
</organism>
<dbReference type="Proteomes" id="UP000676336">
    <property type="component" value="Unassembled WGS sequence"/>
</dbReference>
<evidence type="ECO:0000313" key="3">
    <source>
        <dbReference type="Proteomes" id="UP000681967"/>
    </source>
</evidence>
<dbReference type="EMBL" id="CAJOBH010118229">
    <property type="protein sequence ID" value="CAF4697304.1"/>
    <property type="molecule type" value="Genomic_DNA"/>
</dbReference>
<feature type="non-terminal residue" evidence="1">
    <location>
        <position position="1"/>
    </location>
</feature>
<proteinExistence type="predicted"/>
<protein>
    <submittedName>
        <fullName evidence="1">Uncharacterized protein</fullName>
    </submittedName>
</protein>
<dbReference type="EMBL" id="CAJOBI010306285">
    <property type="protein sequence ID" value="CAF5168255.1"/>
    <property type="molecule type" value="Genomic_DNA"/>
</dbReference>
<dbReference type="Gene3D" id="3.90.1800.10">
    <property type="entry name" value="RNA polymerase alpha subunit dimerisation domain"/>
    <property type="match status" value="1"/>
</dbReference>
<evidence type="ECO:0000313" key="2">
    <source>
        <dbReference type="EMBL" id="CAF5168255.1"/>
    </source>
</evidence>
<dbReference type="AlphaFoldDB" id="A0A8S3ADA2"/>
<dbReference type="Proteomes" id="UP000681967">
    <property type="component" value="Unassembled WGS sequence"/>
</dbReference>
<evidence type="ECO:0000313" key="1">
    <source>
        <dbReference type="EMBL" id="CAF4697304.1"/>
    </source>
</evidence>
<dbReference type="SUPFAM" id="SSF64484">
    <property type="entry name" value="beta and beta-prime subunits of DNA dependent RNA-polymerase"/>
    <property type="match status" value="1"/>
</dbReference>
<gene>
    <name evidence="1" type="ORF">BYL167_LOCUS43958</name>
    <name evidence="2" type="ORF">SMN809_LOCUS65219</name>
</gene>
<name>A0A8S3ADA2_9BILA</name>